<proteinExistence type="predicted"/>
<feature type="transmembrane region" description="Helical" evidence="1">
    <location>
        <begin position="99"/>
        <end position="118"/>
    </location>
</feature>
<keyword evidence="3" id="KW-1185">Reference proteome</keyword>
<dbReference type="RefSeq" id="XP_009800974.1">
    <property type="nucleotide sequence ID" value="XM_009802672.1"/>
</dbReference>
<dbReference type="InterPro" id="IPR000757">
    <property type="entry name" value="Beta-glucanase-like"/>
</dbReference>
<name>A0A1U7YCW2_NICSY</name>
<evidence type="ECO:0000259" key="2">
    <source>
        <dbReference type="Pfam" id="PF00722"/>
    </source>
</evidence>
<dbReference type="RefSeq" id="XP_009800975.1">
    <property type="nucleotide sequence ID" value="XM_009802673.1"/>
</dbReference>
<evidence type="ECO:0000313" key="8">
    <source>
        <dbReference type="RefSeq" id="XP_009800977.1"/>
    </source>
</evidence>
<organism evidence="3 4">
    <name type="scientific">Nicotiana sylvestris</name>
    <name type="common">Wood tobacco</name>
    <name type="synonym">South American tobacco</name>
    <dbReference type="NCBI Taxonomy" id="4096"/>
    <lineage>
        <taxon>Eukaryota</taxon>
        <taxon>Viridiplantae</taxon>
        <taxon>Streptophyta</taxon>
        <taxon>Embryophyta</taxon>
        <taxon>Tracheophyta</taxon>
        <taxon>Spermatophyta</taxon>
        <taxon>Magnoliopsida</taxon>
        <taxon>eudicotyledons</taxon>
        <taxon>Gunneridae</taxon>
        <taxon>Pentapetalae</taxon>
        <taxon>asterids</taxon>
        <taxon>lamiids</taxon>
        <taxon>Solanales</taxon>
        <taxon>Solanaceae</taxon>
        <taxon>Nicotianoideae</taxon>
        <taxon>Nicotianeae</taxon>
        <taxon>Nicotiana</taxon>
    </lineage>
</organism>
<protein>
    <submittedName>
        <fullName evidence="4 5">Uncharacterized protein LOC104246786</fullName>
    </submittedName>
</protein>
<dbReference type="InterPro" id="IPR013320">
    <property type="entry name" value="ConA-like_dom_sf"/>
</dbReference>
<evidence type="ECO:0000313" key="5">
    <source>
        <dbReference type="RefSeq" id="XP_009800974.1"/>
    </source>
</evidence>
<dbReference type="STRING" id="4096.A0A1U7YCW2"/>
<reference evidence="4 5" key="2">
    <citation type="submission" date="2025-04" db="UniProtKB">
        <authorList>
            <consortium name="RefSeq"/>
        </authorList>
    </citation>
    <scope>IDENTIFICATION</scope>
    <source>
        <tissue evidence="4 5">Leaf</tissue>
    </source>
</reference>
<dbReference type="GO" id="GO:0005975">
    <property type="term" value="P:carbohydrate metabolic process"/>
    <property type="evidence" value="ECO:0007669"/>
    <property type="project" value="InterPro"/>
</dbReference>
<accession>A0A1U7YCW2</accession>
<evidence type="ECO:0000313" key="7">
    <source>
        <dbReference type="RefSeq" id="XP_009800976.1"/>
    </source>
</evidence>
<keyword evidence="1" id="KW-0812">Transmembrane</keyword>
<keyword evidence="1" id="KW-1133">Transmembrane helix</keyword>
<evidence type="ECO:0000256" key="1">
    <source>
        <dbReference type="SAM" id="Phobius"/>
    </source>
</evidence>
<sequence length="148" mass="16740">MKGPGEYNALQLKFLCGIGYCPVGALSWEVKTTSGKLVVVCDSAGVVTTFYMCSEVDAAPLRDEIDFEFLGNRIGLLYLIQKLEPYFCRHDQINKTNHVVSSFIFYLLLYWFTFMVQYTRLDTCAIFASIISKLQDCSFNLGENLAVN</sequence>
<dbReference type="Pfam" id="PF00722">
    <property type="entry name" value="Glyco_hydro_16"/>
    <property type="match status" value="1"/>
</dbReference>
<dbReference type="Proteomes" id="UP000189701">
    <property type="component" value="Unplaced"/>
</dbReference>
<dbReference type="RefSeq" id="XP_009800977.1">
    <property type="nucleotide sequence ID" value="XM_009802675.1"/>
</dbReference>
<dbReference type="RefSeq" id="XP_009800973.1">
    <property type="nucleotide sequence ID" value="XM_009802671.1"/>
</dbReference>
<evidence type="ECO:0000313" key="3">
    <source>
        <dbReference type="Proteomes" id="UP000189701"/>
    </source>
</evidence>
<evidence type="ECO:0000313" key="6">
    <source>
        <dbReference type="RefSeq" id="XP_009800975.1"/>
    </source>
</evidence>
<dbReference type="RefSeq" id="XP_009800976.1">
    <property type="nucleotide sequence ID" value="XM_009802674.1"/>
</dbReference>
<dbReference type="GO" id="GO:0004553">
    <property type="term" value="F:hydrolase activity, hydrolyzing O-glycosyl compounds"/>
    <property type="evidence" value="ECO:0007669"/>
    <property type="project" value="InterPro"/>
</dbReference>
<dbReference type="Gene3D" id="2.60.120.200">
    <property type="match status" value="1"/>
</dbReference>
<gene>
    <name evidence="4 5 6 7 8" type="primary">LOC104246786</name>
</gene>
<evidence type="ECO:0000313" key="4">
    <source>
        <dbReference type="RefSeq" id="XP_009800973.1"/>
    </source>
</evidence>
<dbReference type="AlphaFoldDB" id="A0A1U7YCW2"/>
<keyword evidence="1" id="KW-0472">Membrane</keyword>
<feature type="domain" description="GH16" evidence="2">
    <location>
        <begin position="42"/>
        <end position="74"/>
    </location>
</feature>
<dbReference type="SUPFAM" id="SSF49899">
    <property type="entry name" value="Concanavalin A-like lectins/glucanases"/>
    <property type="match status" value="1"/>
</dbReference>
<reference evidence="3" key="1">
    <citation type="journal article" date="2013" name="Genome Biol.">
        <title>Reference genomes and transcriptomes of Nicotiana sylvestris and Nicotiana tomentosiformis.</title>
        <authorList>
            <person name="Sierro N."/>
            <person name="Battey J.N."/>
            <person name="Ouadi S."/>
            <person name="Bovet L."/>
            <person name="Goepfert S."/>
            <person name="Bakaher N."/>
            <person name="Peitsch M.C."/>
            <person name="Ivanov N.V."/>
        </authorList>
    </citation>
    <scope>NUCLEOTIDE SEQUENCE [LARGE SCALE GENOMIC DNA]</scope>
</reference>